<dbReference type="InterPro" id="IPR043502">
    <property type="entry name" value="DNA/RNA_pol_sf"/>
</dbReference>
<dbReference type="Pfam" id="PF00978">
    <property type="entry name" value="RdRP_2"/>
    <property type="match status" value="1"/>
</dbReference>
<evidence type="ECO:0000313" key="2">
    <source>
        <dbReference type="EMBL" id="OAF63633.1"/>
    </source>
</evidence>
<dbReference type="InterPro" id="IPR001788">
    <property type="entry name" value="RNA-dep_RNA_pol_alsuvir"/>
</dbReference>
<comment type="caution">
    <text evidence="2">The sequence shown here is derived from an EMBL/GenBank/DDBJ whole genome shotgun (WGS) entry which is preliminary data.</text>
</comment>
<dbReference type="GO" id="GO:0006351">
    <property type="term" value="P:DNA-templated transcription"/>
    <property type="evidence" value="ECO:0007669"/>
    <property type="project" value="InterPro"/>
</dbReference>
<evidence type="ECO:0000313" key="3">
    <source>
        <dbReference type="Proteomes" id="UP000078046"/>
    </source>
</evidence>
<accession>A0A177AQH6</accession>
<evidence type="ECO:0000259" key="1">
    <source>
        <dbReference type="Pfam" id="PF00978"/>
    </source>
</evidence>
<sequence length="111" mass="12834">MMTKKLPQFLMFSLSLKKASKCTIDSNPIFRSLLNRFRKILKPSICLVIGYGVEKLENFSNTHSQEKDKYIEIDMSSFDKSQNALSVQSFMYLCMLLGLPKEFAVMCYGFH</sequence>
<dbReference type="Proteomes" id="UP000078046">
    <property type="component" value="Unassembled WGS sequence"/>
</dbReference>
<feature type="domain" description="RNA-dependent RNA polymerase alsuviricetes" evidence="1">
    <location>
        <begin position="27"/>
        <end position="111"/>
    </location>
</feature>
<name>A0A177AQH6_9BILA</name>
<keyword evidence="3" id="KW-1185">Reference proteome</keyword>
<dbReference type="GO" id="GO:0003723">
    <property type="term" value="F:RNA binding"/>
    <property type="evidence" value="ECO:0007669"/>
    <property type="project" value="InterPro"/>
</dbReference>
<dbReference type="EMBL" id="LWCA01002944">
    <property type="protein sequence ID" value="OAF63633.1"/>
    <property type="molecule type" value="Genomic_DNA"/>
</dbReference>
<dbReference type="SUPFAM" id="SSF56672">
    <property type="entry name" value="DNA/RNA polymerases"/>
    <property type="match status" value="1"/>
</dbReference>
<protein>
    <recommendedName>
        <fullName evidence="1">RNA-dependent RNA polymerase alsuviricetes domain-containing protein</fullName>
    </recommendedName>
</protein>
<proteinExistence type="predicted"/>
<dbReference type="GO" id="GO:0003968">
    <property type="term" value="F:RNA-directed RNA polymerase activity"/>
    <property type="evidence" value="ECO:0007669"/>
    <property type="project" value="InterPro"/>
</dbReference>
<gene>
    <name evidence="2" type="ORF">A3Q56_08663</name>
</gene>
<reference evidence="2 3" key="1">
    <citation type="submission" date="2016-04" db="EMBL/GenBank/DDBJ databases">
        <title>The genome of Intoshia linei affirms orthonectids as highly simplified spiralians.</title>
        <authorList>
            <person name="Mikhailov K.V."/>
            <person name="Slusarev G.S."/>
            <person name="Nikitin M.A."/>
            <person name="Logacheva M.D."/>
            <person name="Penin A."/>
            <person name="Aleoshin V."/>
            <person name="Panchin Y.V."/>
        </authorList>
    </citation>
    <scope>NUCLEOTIDE SEQUENCE [LARGE SCALE GENOMIC DNA]</scope>
    <source>
        <strain evidence="2">Intl2013</strain>
        <tissue evidence="2">Whole animal</tissue>
    </source>
</reference>
<dbReference type="AlphaFoldDB" id="A0A177AQH6"/>
<organism evidence="2 3">
    <name type="scientific">Intoshia linei</name>
    <dbReference type="NCBI Taxonomy" id="1819745"/>
    <lineage>
        <taxon>Eukaryota</taxon>
        <taxon>Metazoa</taxon>
        <taxon>Spiralia</taxon>
        <taxon>Lophotrochozoa</taxon>
        <taxon>Mesozoa</taxon>
        <taxon>Orthonectida</taxon>
        <taxon>Rhopaluridae</taxon>
        <taxon>Intoshia</taxon>
    </lineage>
</organism>